<evidence type="ECO:0000313" key="1">
    <source>
        <dbReference type="EMBL" id="EDL98370.1"/>
    </source>
</evidence>
<proteinExistence type="predicted"/>
<protein>
    <submittedName>
        <fullName evidence="1">RCG44048</fullName>
    </submittedName>
</protein>
<name>A6J7M0_RAT</name>
<dbReference type="EMBL" id="CH473977">
    <property type="protein sequence ID" value="EDL98370.1"/>
    <property type="molecule type" value="Genomic_DNA"/>
</dbReference>
<reference evidence="2" key="1">
    <citation type="submission" date="2005-09" db="EMBL/GenBank/DDBJ databases">
        <authorList>
            <person name="Mural R.J."/>
            <person name="Li P.W."/>
            <person name="Adams M.D."/>
            <person name="Amanatides P.G."/>
            <person name="Baden-Tillson H."/>
            <person name="Barnstead M."/>
            <person name="Chin S.H."/>
            <person name="Dew I."/>
            <person name="Evans C.A."/>
            <person name="Ferriera S."/>
            <person name="Flanigan M."/>
            <person name="Fosler C."/>
            <person name="Glodek A."/>
            <person name="Gu Z."/>
            <person name="Holt R.A."/>
            <person name="Jennings D."/>
            <person name="Kraft C.L."/>
            <person name="Lu F."/>
            <person name="Nguyen T."/>
            <person name="Nusskern D.R."/>
            <person name="Pfannkoch C.M."/>
            <person name="Sitter C."/>
            <person name="Sutton G.G."/>
            <person name="Venter J.C."/>
            <person name="Wang Z."/>
            <person name="Woodage T."/>
            <person name="Zheng X.H."/>
            <person name="Zhong F."/>
        </authorList>
    </citation>
    <scope>NUCLEOTIDE SEQUENCE [LARGE SCALE GENOMIC DNA]</scope>
    <source>
        <strain>BN</strain>
        <strain evidence="2">Sprague-Dawley</strain>
    </source>
</reference>
<dbReference type="AlphaFoldDB" id="A6J7M0"/>
<dbReference type="Proteomes" id="UP000234681">
    <property type="component" value="Chromosome 17"/>
</dbReference>
<accession>A6J7M0</accession>
<gene>
    <name evidence="1" type="ORF">rCG_44048</name>
</gene>
<evidence type="ECO:0000313" key="2">
    <source>
        <dbReference type="Proteomes" id="UP000234681"/>
    </source>
</evidence>
<organism evidence="1 2">
    <name type="scientific">Rattus norvegicus</name>
    <name type="common">Rat</name>
    <dbReference type="NCBI Taxonomy" id="10116"/>
    <lineage>
        <taxon>Eukaryota</taxon>
        <taxon>Metazoa</taxon>
        <taxon>Chordata</taxon>
        <taxon>Craniata</taxon>
        <taxon>Vertebrata</taxon>
        <taxon>Euteleostomi</taxon>
        <taxon>Mammalia</taxon>
        <taxon>Eutheria</taxon>
        <taxon>Euarchontoglires</taxon>
        <taxon>Glires</taxon>
        <taxon>Rodentia</taxon>
        <taxon>Myomorpha</taxon>
        <taxon>Muroidea</taxon>
        <taxon>Muridae</taxon>
        <taxon>Murinae</taxon>
        <taxon>Rattus</taxon>
    </lineage>
</organism>
<sequence>MEADEKISLHVFTGNLNTRMMPARQLDNCSSSCPITSSVDVIFPHCHGWDIQVCCISLWDSERHSGSRLRRLKPQRP</sequence>